<feature type="binding site" evidence="1">
    <location>
        <position position="69"/>
    </location>
    <ligand>
        <name>Mg(2+)</name>
        <dbReference type="ChEBI" id="CHEBI:18420"/>
        <label>1</label>
        <note>catalytic</note>
    </ligand>
</feature>
<dbReference type="RefSeq" id="WP_143913943.1">
    <property type="nucleotide sequence ID" value="NZ_VLNT01000010.1"/>
</dbReference>
<dbReference type="GO" id="GO:0008934">
    <property type="term" value="F:inositol monophosphate 1-phosphatase activity"/>
    <property type="evidence" value="ECO:0007669"/>
    <property type="project" value="TreeGrafter"/>
</dbReference>
<dbReference type="PANTHER" id="PTHR20854">
    <property type="entry name" value="INOSITOL MONOPHOSPHATASE"/>
    <property type="match status" value="1"/>
</dbReference>
<accession>A0A554S790</accession>
<dbReference type="GO" id="GO:0006020">
    <property type="term" value="P:inositol metabolic process"/>
    <property type="evidence" value="ECO:0007669"/>
    <property type="project" value="TreeGrafter"/>
</dbReference>
<dbReference type="InterPro" id="IPR000760">
    <property type="entry name" value="Inositol_monophosphatase-like"/>
</dbReference>
<dbReference type="AlphaFoldDB" id="A0A554S790"/>
<organism evidence="2 3">
    <name type="scientific">Aeromicrobium piscarium</name>
    <dbReference type="NCBI Taxonomy" id="2590901"/>
    <lineage>
        <taxon>Bacteria</taxon>
        <taxon>Bacillati</taxon>
        <taxon>Actinomycetota</taxon>
        <taxon>Actinomycetes</taxon>
        <taxon>Propionibacteriales</taxon>
        <taxon>Nocardioidaceae</taxon>
        <taxon>Aeromicrobium</taxon>
    </lineage>
</organism>
<dbReference type="SUPFAM" id="SSF56655">
    <property type="entry name" value="Carbohydrate phosphatase"/>
    <property type="match status" value="1"/>
</dbReference>
<dbReference type="OrthoDB" id="9772456at2"/>
<gene>
    <name evidence="2" type="ORF">FNM00_12820</name>
</gene>
<feature type="binding site" evidence="1">
    <location>
        <position position="86"/>
    </location>
    <ligand>
        <name>Mg(2+)</name>
        <dbReference type="ChEBI" id="CHEBI:18420"/>
        <label>1</label>
        <note>catalytic</note>
    </ligand>
</feature>
<sequence length="252" mass="27145">MTLDHYAVLATALDLARGGGELARRFAAEGVEVEAKDGIDLVTRTDRDVERRMVHHLLARYPDHAILGEESGHHGPENARVQWLLDPLDGTHNYAMGLDVYGVCLTVLLDGRAEVAVVHDSPSGRSTSAIRGRGAWQEGRRLAVRDAGPLAHATVSWIQGYGIDLDDPARRAAFDPVERSVKRVLRTWAPSRDWALLAEGGTDAVVAFRNEPWDLEGGALIACEAGAAELRTDDLVIVGIPAIVAELGALLG</sequence>
<proteinExistence type="predicted"/>
<comment type="caution">
    <text evidence="2">The sequence shown here is derived from an EMBL/GenBank/DDBJ whole genome shotgun (WGS) entry which is preliminary data.</text>
</comment>
<keyword evidence="1" id="KW-0460">Magnesium</keyword>
<dbReference type="Proteomes" id="UP000316988">
    <property type="component" value="Unassembled WGS sequence"/>
</dbReference>
<dbReference type="PANTHER" id="PTHR20854:SF4">
    <property type="entry name" value="INOSITOL-1-MONOPHOSPHATASE-RELATED"/>
    <property type="match status" value="1"/>
</dbReference>
<dbReference type="GO" id="GO:0046872">
    <property type="term" value="F:metal ion binding"/>
    <property type="evidence" value="ECO:0007669"/>
    <property type="project" value="UniProtKB-KW"/>
</dbReference>
<dbReference type="Gene3D" id="3.40.190.80">
    <property type="match status" value="1"/>
</dbReference>
<comment type="cofactor">
    <cofactor evidence="1">
        <name>Mg(2+)</name>
        <dbReference type="ChEBI" id="CHEBI:18420"/>
    </cofactor>
</comment>
<protein>
    <submittedName>
        <fullName evidence="2">Inositol monophosphatase</fullName>
    </submittedName>
</protein>
<evidence type="ECO:0000313" key="2">
    <source>
        <dbReference type="EMBL" id="TSD62228.1"/>
    </source>
</evidence>
<evidence type="ECO:0000313" key="3">
    <source>
        <dbReference type="Proteomes" id="UP000316988"/>
    </source>
</evidence>
<dbReference type="Gene3D" id="3.30.540.10">
    <property type="entry name" value="Fructose-1,6-Bisphosphatase, subunit A, domain 1"/>
    <property type="match status" value="1"/>
</dbReference>
<dbReference type="EMBL" id="VLNT01000010">
    <property type="protein sequence ID" value="TSD62228.1"/>
    <property type="molecule type" value="Genomic_DNA"/>
</dbReference>
<dbReference type="Pfam" id="PF00459">
    <property type="entry name" value="Inositol_P"/>
    <property type="match status" value="1"/>
</dbReference>
<dbReference type="GO" id="GO:0007165">
    <property type="term" value="P:signal transduction"/>
    <property type="evidence" value="ECO:0007669"/>
    <property type="project" value="TreeGrafter"/>
</dbReference>
<keyword evidence="1" id="KW-0479">Metal-binding</keyword>
<feature type="binding site" evidence="1">
    <location>
        <position position="88"/>
    </location>
    <ligand>
        <name>Mg(2+)</name>
        <dbReference type="ChEBI" id="CHEBI:18420"/>
        <label>1</label>
        <note>catalytic</note>
    </ligand>
</feature>
<name>A0A554S790_9ACTN</name>
<feature type="binding site" evidence="1">
    <location>
        <position position="214"/>
    </location>
    <ligand>
        <name>Mg(2+)</name>
        <dbReference type="ChEBI" id="CHEBI:18420"/>
        <label>1</label>
        <note>catalytic</note>
    </ligand>
</feature>
<keyword evidence="3" id="KW-1185">Reference proteome</keyword>
<evidence type="ECO:0000256" key="1">
    <source>
        <dbReference type="PIRSR" id="PIRSR600760-2"/>
    </source>
</evidence>
<reference evidence="2 3" key="1">
    <citation type="submission" date="2019-07" db="EMBL/GenBank/DDBJ databases">
        <authorList>
            <person name="Zhao L.H."/>
        </authorList>
    </citation>
    <scope>NUCLEOTIDE SEQUENCE [LARGE SCALE GENOMIC DNA]</scope>
    <source>
        <strain evidence="2 3">Co35</strain>
    </source>
</reference>
<dbReference type="PRINTS" id="PR00377">
    <property type="entry name" value="IMPHPHTASES"/>
</dbReference>
<feature type="binding site" evidence="1">
    <location>
        <position position="89"/>
    </location>
    <ligand>
        <name>Mg(2+)</name>
        <dbReference type="ChEBI" id="CHEBI:18420"/>
        <label>1</label>
        <note>catalytic</note>
    </ligand>
</feature>